<evidence type="ECO:0000256" key="4">
    <source>
        <dbReference type="ARBA" id="ARBA00023136"/>
    </source>
</evidence>
<evidence type="ECO:0000256" key="2">
    <source>
        <dbReference type="ARBA" id="ARBA00022692"/>
    </source>
</evidence>
<dbReference type="Gene3D" id="1.20.1250.20">
    <property type="entry name" value="MFS general substrate transporter like domains"/>
    <property type="match status" value="1"/>
</dbReference>
<dbReference type="FunFam" id="1.20.1250.20:FF:000249">
    <property type="entry name" value="facilitated trehalose transporter Tret1"/>
    <property type="match status" value="1"/>
</dbReference>
<keyword evidence="10" id="KW-1185">Reference proteome</keyword>
<keyword evidence="2 7" id="KW-0812">Transmembrane</keyword>
<dbReference type="PROSITE" id="PS00217">
    <property type="entry name" value="SUGAR_TRANSPORT_2"/>
    <property type="match status" value="1"/>
</dbReference>
<feature type="transmembrane region" description="Helical" evidence="7">
    <location>
        <begin position="112"/>
        <end position="133"/>
    </location>
</feature>
<accession>A0A8K0GM28</accession>
<evidence type="ECO:0000313" key="9">
    <source>
        <dbReference type="EMBL" id="KAF2904561.1"/>
    </source>
</evidence>
<dbReference type="GO" id="GO:0022857">
    <property type="term" value="F:transmembrane transporter activity"/>
    <property type="evidence" value="ECO:0007669"/>
    <property type="project" value="InterPro"/>
</dbReference>
<dbReference type="PANTHER" id="PTHR48021:SF68">
    <property type="entry name" value="MAJOR FACILITATOR SUPERFAMILY (MFS) PROFILE DOMAIN-CONTAINING PROTEIN"/>
    <property type="match status" value="1"/>
</dbReference>
<feature type="compositionally biased region" description="Low complexity" evidence="6">
    <location>
        <begin position="18"/>
        <end position="28"/>
    </location>
</feature>
<feature type="region of interest" description="Disordered" evidence="6">
    <location>
        <begin position="1"/>
        <end position="28"/>
    </location>
</feature>
<evidence type="ECO:0000313" key="10">
    <source>
        <dbReference type="Proteomes" id="UP000801492"/>
    </source>
</evidence>
<dbReference type="SUPFAM" id="SSF103473">
    <property type="entry name" value="MFS general substrate transporter"/>
    <property type="match status" value="1"/>
</dbReference>
<proteinExistence type="predicted"/>
<evidence type="ECO:0000256" key="5">
    <source>
        <dbReference type="ARBA" id="ARBA00023180"/>
    </source>
</evidence>
<dbReference type="Pfam" id="PF00083">
    <property type="entry name" value="Sugar_tr"/>
    <property type="match status" value="1"/>
</dbReference>
<feature type="transmembrane region" description="Helical" evidence="7">
    <location>
        <begin position="140"/>
        <end position="160"/>
    </location>
</feature>
<comment type="caution">
    <text evidence="9">The sequence shown here is derived from an EMBL/GenBank/DDBJ whole genome shotgun (WGS) entry which is preliminary data.</text>
</comment>
<feature type="transmembrane region" description="Helical" evidence="7">
    <location>
        <begin position="376"/>
        <end position="394"/>
    </location>
</feature>
<dbReference type="GO" id="GO:0016020">
    <property type="term" value="C:membrane"/>
    <property type="evidence" value="ECO:0007669"/>
    <property type="project" value="UniProtKB-SubCell"/>
</dbReference>
<feature type="transmembrane region" description="Helical" evidence="7">
    <location>
        <begin position="344"/>
        <end position="364"/>
    </location>
</feature>
<organism evidence="9 10">
    <name type="scientific">Ignelater luminosus</name>
    <name type="common">Cucubano</name>
    <name type="synonym">Pyrophorus luminosus</name>
    <dbReference type="NCBI Taxonomy" id="2038154"/>
    <lineage>
        <taxon>Eukaryota</taxon>
        <taxon>Metazoa</taxon>
        <taxon>Ecdysozoa</taxon>
        <taxon>Arthropoda</taxon>
        <taxon>Hexapoda</taxon>
        <taxon>Insecta</taxon>
        <taxon>Pterygota</taxon>
        <taxon>Neoptera</taxon>
        <taxon>Endopterygota</taxon>
        <taxon>Coleoptera</taxon>
        <taxon>Polyphaga</taxon>
        <taxon>Elateriformia</taxon>
        <taxon>Elateroidea</taxon>
        <taxon>Elateridae</taxon>
        <taxon>Agrypninae</taxon>
        <taxon>Pyrophorini</taxon>
        <taxon>Ignelater</taxon>
    </lineage>
</organism>
<evidence type="ECO:0000256" key="6">
    <source>
        <dbReference type="SAM" id="MobiDB-lite"/>
    </source>
</evidence>
<keyword evidence="4 7" id="KW-0472">Membrane</keyword>
<dbReference type="InterPro" id="IPR003663">
    <property type="entry name" value="Sugar/inositol_transpt"/>
</dbReference>
<dbReference type="InterPro" id="IPR036259">
    <property type="entry name" value="MFS_trans_sf"/>
</dbReference>
<reference evidence="9" key="1">
    <citation type="submission" date="2019-08" db="EMBL/GenBank/DDBJ databases">
        <title>The genome of the North American firefly Photinus pyralis.</title>
        <authorList>
            <consortium name="Photinus pyralis genome working group"/>
            <person name="Fallon T.R."/>
            <person name="Sander Lower S.E."/>
            <person name="Weng J.-K."/>
        </authorList>
    </citation>
    <scope>NUCLEOTIDE SEQUENCE</scope>
    <source>
        <strain evidence="9">TRF0915ILg1</strain>
        <tissue evidence="9">Whole body</tissue>
    </source>
</reference>
<feature type="transmembrane region" description="Helical" evidence="7">
    <location>
        <begin position="166"/>
        <end position="186"/>
    </location>
</feature>
<dbReference type="InterPro" id="IPR050549">
    <property type="entry name" value="MFS_Trehalose_Transporter"/>
</dbReference>
<comment type="subcellular location">
    <subcellularLocation>
        <location evidence="1">Membrane</location>
        <topology evidence="1">Multi-pass membrane protein</topology>
    </subcellularLocation>
</comment>
<dbReference type="PANTHER" id="PTHR48021">
    <property type="match status" value="1"/>
</dbReference>
<evidence type="ECO:0000256" key="1">
    <source>
        <dbReference type="ARBA" id="ARBA00004141"/>
    </source>
</evidence>
<keyword evidence="3 7" id="KW-1133">Transmembrane helix</keyword>
<keyword evidence="5" id="KW-0325">Glycoprotein</keyword>
<dbReference type="InterPro" id="IPR005828">
    <property type="entry name" value="MFS_sugar_transport-like"/>
</dbReference>
<dbReference type="PROSITE" id="PS50850">
    <property type="entry name" value="MFS"/>
    <property type="match status" value="1"/>
</dbReference>
<dbReference type="InterPro" id="IPR020846">
    <property type="entry name" value="MFS_dom"/>
</dbReference>
<dbReference type="Proteomes" id="UP000801492">
    <property type="component" value="Unassembled WGS sequence"/>
</dbReference>
<feature type="compositionally biased region" description="Low complexity" evidence="6">
    <location>
        <begin position="1"/>
        <end position="11"/>
    </location>
</feature>
<dbReference type="PRINTS" id="PR00171">
    <property type="entry name" value="SUGRTRNSPORT"/>
</dbReference>
<feature type="transmembrane region" description="Helical" evidence="7">
    <location>
        <begin position="471"/>
        <end position="493"/>
    </location>
</feature>
<evidence type="ECO:0000256" key="7">
    <source>
        <dbReference type="SAM" id="Phobius"/>
    </source>
</evidence>
<feature type="transmembrane region" description="Helical" evidence="7">
    <location>
        <begin position="441"/>
        <end position="459"/>
    </location>
</feature>
<dbReference type="AlphaFoldDB" id="A0A8K0GM28"/>
<dbReference type="PROSITE" id="PS00216">
    <property type="entry name" value="SUGAR_TRANSPORT_1"/>
    <property type="match status" value="1"/>
</dbReference>
<feature type="transmembrane region" description="Helical" evidence="7">
    <location>
        <begin position="198"/>
        <end position="220"/>
    </location>
</feature>
<gene>
    <name evidence="9" type="ORF">ILUMI_01608</name>
</gene>
<feature type="transmembrane region" description="Helical" evidence="7">
    <location>
        <begin position="307"/>
        <end position="332"/>
    </location>
</feature>
<evidence type="ECO:0000256" key="3">
    <source>
        <dbReference type="ARBA" id="ARBA00022989"/>
    </source>
</evidence>
<feature type="domain" description="Major facilitator superfamily (MFS) profile" evidence="8">
    <location>
        <begin position="68"/>
        <end position="497"/>
    </location>
</feature>
<dbReference type="EMBL" id="VTPC01000736">
    <property type="protein sequence ID" value="KAF2904561.1"/>
    <property type="molecule type" value="Genomic_DNA"/>
</dbReference>
<feature type="transmembrane region" description="Helical" evidence="7">
    <location>
        <begin position="406"/>
        <end position="429"/>
    </location>
</feature>
<protein>
    <recommendedName>
        <fullName evidence="8">Major facilitator superfamily (MFS) profile domain-containing protein</fullName>
    </recommendedName>
</protein>
<feature type="transmembrane region" description="Helical" evidence="7">
    <location>
        <begin position="226"/>
        <end position="244"/>
    </location>
</feature>
<dbReference type="InterPro" id="IPR005829">
    <property type="entry name" value="Sugar_transporter_CS"/>
</dbReference>
<dbReference type="OrthoDB" id="6612291at2759"/>
<name>A0A8K0GM28_IGNLU</name>
<evidence type="ECO:0000259" key="8">
    <source>
        <dbReference type="PROSITE" id="PS50850"/>
    </source>
</evidence>
<sequence length="524" mass="56667">MDPNNAPNNNAKADVDSRNNTNANNHSNFSSNLTVFTITRMGNPEKANIEKSFLKKAEASVRFSPLVRQVLASSGPIVLTISSGMTSGYSAILLPQLEHENSTISINTDQASWIASMAALPMALGCILSGILLEKFGRRMAQIITAVPFIIGWALIGMATNIEMILIGRFITGLCVGLTGPASSVYIGETSDPKYRGFLLAAVSLAIAIGLFIAHLLGTFMAWQTVAYISVLMPLACIGLLVFVPESPTWLANKGYLKKAEDAFFWCRGHSLEAVEELSALMQKQSTIASEKVSWSRYKSPAFWKPLLIINLFFITTQFSGVNAVAFYSVSIMQDTVGEGMDKYVAMMIIDTIRLVMSVVACILTKKYGRRPLTNISSVGTAVSLVGLSSFLYVSKMYPAIANFSAIPLGALIGYIVFVTVGLVPLPWAMTGEVFPQSLRGVGSGISTSINFLAFFIVVKTSPSMTTYMQPYGAFLTYGCAALIGGVVLYLFLPETKGKTLQQIEDHFKGEGKKMQDDNKAGVV</sequence>